<sequence>PTTITLLHTLSKSASLPEQSPEPAPVLSTPIMPLPVTTSEYIVTPCGACKPTTLTTTLLLSTLNPTPVTDPAIPVSSAVRKCRVTTLV</sequence>
<feature type="non-terminal residue" evidence="1">
    <location>
        <position position="1"/>
    </location>
</feature>
<name>A0ACC1JAL3_9FUNG</name>
<dbReference type="Proteomes" id="UP001150603">
    <property type="component" value="Unassembled WGS sequence"/>
</dbReference>
<evidence type="ECO:0000313" key="1">
    <source>
        <dbReference type="EMBL" id="KAJ1943980.1"/>
    </source>
</evidence>
<keyword evidence="2" id="KW-1185">Reference proteome</keyword>
<organism evidence="1 2">
    <name type="scientific">Linderina macrospora</name>
    <dbReference type="NCBI Taxonomy" id="4868"/>
    <lineage>
        <taxon>Eukaryota</taxon>
        <taxon>Fungi</taxon>
        <taxon>Fungi incertae sedis</taxon>
        <taxon>Zoopagomycota</taxon>
        <taxon>Kickxellomycotina</taxon>
        <taxon>Kickxellomycetes</taxon>
        <taxon>Kickxellales</taxon>
        <taxon>Kickxellaceae</taxon>
        <taxon>Linderina</taxon>
    </lineage>
</organism>
<evidence type="ECO:0000313" key="2">
    <source>
        <dbReference type="Proteomes" id="UP001150603"/>
    </source>
</evidence>
<dbReference type="EMBL" id="JANBPW010001571">
    <property type="protein sequence ID" value="KAJ1943980.1"/>
    <property type="molecule type" value="Genomic_DNA"/>
</dbReference>
<proteinExistence type="predicted"/>
<comment type="caution">
    <text evidence="1">The sequence shown here is derived from an EMBL/GenBank/DDBJ whole genome shotgun (WGS) entry which is preliminary data.</text>
</comment>
<gene>
    <name evidence="1" type="ORF">FBU59_002737</name>
</gene>
<protein>
    <submittedName>
        <fullName evidence="1">Uncharacterized protein</fullName>
    </submittedName>
</protein>
<reference evidence="1" key="1">
    <citation type="submission" date="2022-07" db="EMBL/GenBank/DDBJ databases">
        <title>Phylogenomic reconstructions and comparative analyses of Kickxellomycotina fungi.</title>
        <authorList>
            <person name="Reynolds N.K."/>
            <person name="Stajich J.E."/>
            <person name="Barry K."/>
            <person name="Grigoriev I.V."/>
            <person name="Crous P."/>
            <person name="Smith M.E."/>
        </authorList>
    </citation>
    <scope>NUCLEOTIDE SEQUENCE</scope>
    <source>
        <strain evidence="1">NRRL 5244</strain>
    </source>
</reference>
<accession>A0ACC1JAL3</accession>